<dbReference type="EMBL" id="NEDJ01000003">
    <property type="protein sequence ID" value="OSP10829.1"/>
    <property type="molecule type" value="Genomic_DNA"/>
</dbReference>
<dbReference type="PANTHER" id="PTHR30408:SF12">
    <property type="entry name" value="TYPE I RESTRICTION ENZYME MJAVIII SPECIFICITY SUBUNIT"/>
    <property type="match status" value="1"/>
</dbReference>
<keyword evidence="3" id="KW-0238">DNA-binding</keyword>
<dbReference type="InterPro" id="IPR000055">
    <property type="entry name" value="Restrct_endonuc_typeI_TRD"/>
</dbReference>
<dbReference type="GO" id="GO:0009307">
    <property type="term" value="P:DNA restriction-modification system"/>
    <property type="evidence" value="ECO:0007669"/>
    <property type="project" value="UniProtKB-KW"/>
</dbReference>
<evidence type="ECO:0000313" key="6">
    <source>
        <dbReference type="EMBL" id="OSP10829.1"/>
    </source>
</evidence>
<feature type="coiled-coil region" evidence="4">
    <location>
        <begin position="369"/>
        <end position="396"/>
    </location>
</feature>
<evidence type="ECO:0000256" key="3">
    <source>
        <dbReference type="ARBA" id="ARBA00023125"/>
    </source>
</evidence>
<proteinExistence type="inferred from homology"/>
<dbReference type="Gene3D" id="3.90.220.20">
    <property type="entry name" value="DNA methylase specificity domains"/>
    <property type="match status" value="2"/>
</dbReference>
<reference evidence="6 7" key="1">
    <citation type="submission" date="2017-04" db="EMBL/GenBank/DDBJ databases">
        <title>MLSA of the genus Halorubrum.</title>
        <authorList>
            <person name="De La Haba R."/>
            <person name="Sanchez-Porro C."/>
            <person name="Infante-Dominguez C."/>
            <person name="Ventosa A."/>
        </authorList>
    </citation>
    <scope>NUCLEOTIDE SEQUENCE [LARGE SCALE GENOMIC DNA]</scope>
    <source>
        <strain evidence="6 7">DSM 17463</strain>
    </source>
</reference>
<dbReference type="PANTHER" id="PTHR30408">
    <property type="entry name" value="TYPE-1 RESTRICTION ENZYME ECOKI SPECIFICITY PROTEIN"/>
    <property type="match status" value="1"/>
</dbReference>
<dbReference type="Pfam" id="PF01420">
    <property type="entry name" value="Methylase_S"/>
    <property type="match status" value="1"/>
</dbReference>
<comment type="similarity">
    <text evidence="1">Belongs to the type-I restriction system S methylase family.</text>
</comment>
<evidence type="ECO:0000259" key="5">
    <source>
        <dbReference type="Pfam" id="PF01420"/>
    </source>
</evidence>
<evidence type="ECO:0000256" key="2">
    <source>
        <dbReference type="ARBA" id="ARBA00022747"/>
    </source>
</evidence>
<keyword evidence="2" id="KW-0680">Restriction system</keyword>
<dbReference type="InterPro" id="IPR044946">
    <property type="entry name" value="Restrct_endonuc_typeI_TRD_sf"/>
</dbReference>
<gene>
    <name evidence="6" type="ORF">B9H04_02105</name>
</gene>
<evidence type="ECO:0000313" key="7">
    <source>
        <dbReference type="Proteomes" id="UP000193587"/>
    </source>
</evidence>
<dbReference type="AlphaFoldDB" id="A0A1X4HC70"/>
<organism evidence="6 7">
    <name type="scientific">Halorubrum ezzemoulense DSM 17463</name>
    <dbReference type="NCBI Taxonomy" id="1121945"/>
    <lineage>
        <taxon>Archaea</taxon>
        <taxon>Methanobacteriati</taxon>
        <taxon>Methanobacteriota</taxon>
        <taxon>Stenosarchaea group</taxon>
        <taxon>Halobacteria</taxon>
        <taxon>Halobacteriales</taxon>
        <taxon>Haloferacaceae</taxon>
        <taxon>Halorubrum</taxon>
    </lineage>
</organism>
<accession>A0A1X4HC70</accession>
<feature type="domain" description="Type I restriction modification DNA specificity" evidence="5">
    <location>
        <begin position="225"/>
        <end position="384"/>
    </location>
</feature>
<dbReference type="STRING" id="1121945.GCA_000421805_01103"/>
<feature type="coiled-coil region" evidence="4">
    <location>
        <begin position="147"/>
        <end position="174"/>
    </location>
</feature>
<keyword evidence="4" id="KW-0175">Coiled coil</keyword>
<protein>
    <recommendedName>
        <fullName evidence="5">Type I restriction modification DNA specificity domain-containing protein</fullName>
    </recommendedName>
</protein>
<dbReference type="Proteomes" id="UP000193587">
    <property type="component" value="Unassembled WGS sequence"/>
</dbReference>
<name>A0A1X4HC70_HALEZ</name>
<dbReference type="GO" id="GO:0003677">
    <property type="term" value="F:DNA binding"/>
    <property type="evidence" value="ECO:0007669"/>
    <property type="project" value="UniProtKB-KW"/>
</dbReference>
<dbReference type="SUPFAM" id="SSF116734">
    <property type="entry name" value="DNA methylase specificity domain"/>
    <property type="match status" value="2"/>
</dbReference>
<evidence type="ECO:0000256" key="4">
    <source>
        <dbReference type="SAM" id="Coils"/>
    </source>
</evidence>
<evidence type="ECO:0000256" key="1">
    <source>
        <dbReference type="ARBA" id="ARBA00010923"/>
    </source>
</evidence>
<sequence length="408" mass="46335">MRFGEVFNHRRESIDTDERDTVRYVGLKNLDSGELDINGYDEDGAERSSSRAFREGDVLFGKLRPNLNKAAIAPFDGICSSDIIPIHSEDPTLQRYLPYLMHSTLIRDRVVSTMEGTNLPRTSWTDLSKTLIPLPPESERRRITEILATVHDEIQQADRSLEEARSLEKGLTEDLLQSGIGHTSWTTVPIGPREYQLPVSWEVEQVEDILDQETDKKPIRGGPPGGRISKKDRVEEGPKVYVQENIIYRDYSMGTEYLTEEKFEELKSAALEPGDVVITRAGTVGRTDVFPESARKGIMDSSLIRLKVNQQRVRPEYLAAYISDSPISKFQIESMSHGGTRTNINNQIIKSLKIPLPPLDEQDRIIEIHNLAQKKVEQERETKQRLRELRQGLMQDLLTGKVRVSTGN</sequence>
<comment type="caution">
    <text evidence="6">The sequence shown here is derived from an EMBL/GenBank/DDBJ whole genome shotgun (WGS) entry which is preliminary data.</text>
</comment>
<dbReference type="InterPro" id="IPR052021">
    <property type="entry name" value="Type-I_RS_S_subunit"/>
</dbReference>